<dbReference type="GO" id="GO:0015990">
    <property type="term" value="P:electron transport coupled proton transport"/>
    <property type="evidence" value="ECO:0007669"/>
    <property type="project" value="TreeGrafter"/>
</dbReference>
<evidence type="ECO:0000256" key="1">
    <source>
        <dbReference type="ARBA" id="ARBA00003257"/>
    </source>
</evidence>
<feature type="transmembrane region" description="Helical" evidence="10">
    <location>
        <begin position="21"/>
        <end position="38"/>
    </location>
</feature>
<evidence type="ECO:0000256" key="5">
    <source>
        <dbReference type="ARBA" id="ARBA00022989"/>
    </source>
</evidence>
<dbReference type="PANTHER" id="PTHR42829:SF2">
    <property type="entry name" value="NADH-UBIQUINONE OXIDOREDUCTASE CHAIN 5"/>
    <property type="match status" value="1"/>
</dbReference>
<evidence type="ECO:0000256" key="2">
    <source>
        <dbReference type="ARBA" id="ARBA00004141"/>
    </source>
</evidence>
<dbReference type="GO" id="GO:0042773">
    <property type="term" value="P:ATP synthesis coupled electron transport"/>
    <property type="evidence" value="ECO:0007669"/>
    <property type="project" value="InterPro"/>
</dbReference>
<keyword evidence="5 10" id="KW-1133">Transmembrane helix</keyword>
<evidence type="ECO:0000313" key="13">
    <source>
        <dbReference type="Proteomes" id="UP000278627"/>
    </source>
</evidence>
<gene>
    <name evidence="12" type="ORF">BPAG_LOCUS12397</name>
</gene>
<dbReference type="GO" id="GO:0008137">
    <property type="term" value="F:NADH dehydrogenase (ubiquinone) activity"/>
    <property type="evidence" value="ECO:0007669"/>
    <property type="project" value="UniProtKB-EC"/>
</dbReference>
<evidence type="ECO:0000256" key="4">
    <source>
        <dbReference type="ARBA" id="ARBA00022692"/>
    </source>
</evidence>
<evidence type="ECO:0000256" key="9">
    <source>
        <dbReference type="SAM" id="MobiDB-lite"/>
    </source>
</evidence>
<sequence>MGGSIVFRVSRRRSMSTVFTNRIGDFCIFLFLNGFIFFSVGIFSYQFFSSLLVFILFVSAFIKGGQYPFGSWLPKAMAAPTPVNCLVHSSTLVTAGVMLMDCYLYICLNSDVLTFVFYMSALHESVGYDLEYARRNKQSEFRIMRVAQTEQTEPLDLSISKVKGKRDVSQGLSVKGASSEQISPGRQLVPVET</sequence>
<comment type="subcellular location">
    <subcellularLocation>
        <location evidence="2">Membrane</location>
        <topology evidence="2">Multi-pass membrane protein</topology>
    </subcellularLocation>
</comment>
<dbReference type="InterPro" id="IPR001750">
    <property type="entry name" value="ND/Mrp_TM"/>
</dbReference>
<evidence type="ECO:0000256" key="6">
    <source>
        <dbReference type="ARBA" id="ARBA00023136"/>
    </source>
</evidence>
<keyword evidence="4 10" id="KW-0812">Transmembrane</keyword>
<feature type="region of interest" description="Disordered" evidence="9">
    <location>
        <begin position="171"/>
        <end position="193"/>
    </location>
</feature>
<keyword evidence="13" id="KW-1185">Reference proteome</keyword>
<dbReference type="EC" id="7.1.1.2" evidence="3"/>
<dbReference type="PRINTS" id="PR01434">
    <property type="entry name" value="NADHDHGNASE5"/>
</dbReference>
<dbReference type="STRING" id="6280.A0A0N4TUH0"/>
<reference evidence="12 13" key="2">
    <citation type="submission" date="2018-11" db="EMBL/GenBank/DDBJ databases">
        <authorList>
            <consortium name="Pathogen Informatics"/>
        </authorList>
    </citation>
    <scope>NUCLEOTIDE SEQUENCE [LARGE SCALE GENOMIC DNA]</scope>
</reference>
<dbReference type="EMBL" id="UZAD01013290">
    <property type="protein sequence ID" value="VDN93583.1"/>
    <property type="molecule type" value="Genomic_DNA"/>
</dbReference>
<evidence type="ECO:0000256" key="7">
    <source>
        <dbReference type="ARBA" id="ARBA00031027"/>
    </source>
</evidence>
<dbReference type="GO" id="GO:0003954">
    <property type="term" value="F:NADH dehydrogenase activity"/>
    <property type="evidence" value="ECO:0007669"/>
    <property type="project" value="TreeGrafter"/>
</dbReference>
<dbReference type="GO" id="GO:0016020">
    <property type="term" value="C:membrane"/>
    <property type="evidence" value="ECO:0007669"/>
    <property type="project" value="UniProtKB-SubCell"/>
</dbReference>
<dbReference type="Pfam" id="PF00361">
    <property type="entry name" value="Proton_antipo_M"/>
    <property type="match status" value="1"/>
</dbReference>
<name>A0A0N4TUH0_BRUPA</name>
<evidence type="ECO:0000313" key="12">
    <source>
        <dbReference type="EMBL" id="VDN93583.1"/>
    </source>
</evidence>
<reference evidence="14" key="1">
    <citation type="submission" date="2017-02" db="UniProtKB">
        <authorList>
            <consortium name="WormBaseParasite"/>
        </authorList>
    </citation>
    <scope>IDENTIFICATION</scope>
</reference>
<comment type="catalytic activity">
    <reaction evidence="8">
        <text>a ubiquinone + NADH + 5 H(+)(in) = a ubiquinol + NAD(+) + 4 H(+)(out)</text>
        <dbReference type="Rhea" id="RHEA:29091"/>
        <dbReference type="Rhea" id="RHEA-COMP:9565"/>
        <dbReference type="Rhea" id="RHEA-COMP:9566"/>
        <dbReference type="ChEBI" id="CHEBI:15378"/>
        <dbReference type="ChEBI" id="CHEBI:16389"/>
        <dbReference type="ChEBI" id="CHEBI:17976"/>
        <dbReference type="ChEBI" id="CHEBI:57540"/>
        <dbReference type="ChEBI" id="CHEBI:57945"/>
        <dbReference type="EC" id="7.1.1.2"/>
    </reaction>
</comment>
<keyword evidence="6 10" id="KW-0472">Membrane</keyword>
<comment type="function">
    <text evidence="1">Core subunit of the mitochondrial membrane respiratory chain NADH dehydrogenase (Complex I) that is believed to belong to the minimal assembly required for catalysis. Complex I functions in the transfer of electrons from NADH to the respiratory chain. The immediate electron acceptor for the enzyme is believed to be ubiquinone.</text>
</comment>
<dbReference type="WBParaSite" id="BPAG_0001243501-mRNA-1">
    <property type="protein sequence ID" value="BPAG_0001243501-mRNA-1"/>
    <property type="gene ID" value="BPAG_0001243501"/>
</dbReference>
<evidence type="ECO:0000256" key="3">
    <source>
        <dbReference type="ARBA" id="ARBA00012944"/>
    </source>
</evidence>
<dbReference type="Proteomes" id="UP000278627">
    <property type="component" value="Unassembled WGS sequence"/>
</dbReference>
<organism evidence="14">
    <name type="scientific">Brugia pahangi</name>
    <name type="common">Filarial nematode worm</name>
    <dbReference type="NCBI Taxonomy" id="6280"/>
    <lineage>
        <taxon>Eukaryota</taxon>
        <taxon>Metazoa</taxon>
        <taxon>Ecdysozoa</taxon>
        <taxon>Nematoda</taxon>
        <taxon>Chromadorea</taxon>
        <taxon>Rhabditida</taxon>
        <taxon>Spirurina</taxon>
        <taxon>Spiruromorpha</taxon>
        <taxon>Filarioidea</taxon>
        <taxon>Onchocercidae</taxon>
        <taxon>Brugia</taxon>
    </lineage>
</organism>
<dbReference type="PANTHER" id="PTHR42829">
    <property type="entry name" value="NADH-UBIQUINONE OXIDOREDUCTASE CHAIN 5"/>
    <property type="match status" value="1"/>
</dbReference>
<protein>
    <recommendedName>
        <fullName evidence="3">NADH:ubiquinone reductase (H(+)-translocating)</fullName>
        <ecNumber evidence="3">7.1.1.2</ecNumber>
    </recommendedName>
    <alternativeName>
        <fullName evidence="7">NADH dehydrogenase subunit 5</fullName>
    </alternativeName>
</protein>
<accession>A0A0N4TUH0</accession>
<feature type="domain" description="NADH:quinone oxidoreductase/Mrp antiporter transmembrane" evidence="11">
    <location>
        <begin position="47"/>
        <end position="120"/>
    </location>
</feature>
<evidence type="ECO:0000313" key="14">
    <source>
        <dbReference type="WBParaSite" id="BPAG_0001243501-mRNA-1"/>
    </source>
</evidence>
<evidence type="ECO:0000256" key="10">
    <source>
        <dbReference type="SAM" id="Phobius"/>
    </source>
</evidence>
<dbReference type="InterPro" id="IPR003945">
    <property type="entry name" value="NU5C-like"/>
</dbReference>
<dbReference type="AlphaFoldDB" id="A0A0N4TUH0"/>
<feature type="compositionally biased region" description="Polar residues" evidence="9">
    <location>
        <begin position="171"/>
        <end position="184"/>
    </location>
</feature>
<evidence type="ECO:0000259" key="11">
    <source>
        <dbReference type="Pfam" id="PF00361"/>
    </source>
</evidence>
<proteinExistence type="predicted"/>
<evidence type="ECO:0000256" key="8">
    <source>
        <dbReference type="ARBA" id="ARBA00049551"/>
    </source>
</evidence>
<feature type="transmembrane region" description="Helical" evidence="10">
    <location>
        <begin position="44"/>
        <end position="62"/>
    </location>
</feature>